<dbReference type="SUPFAM" id="SSF51161">
    <property type="entry name" value="Trimeric LpxA-like enzymes"/>
    <property type="match status" value="1"/>
</dbReference>
<reference evidence="4 5" key="1">
    <citation type="submission" date="2020-02" db="EMBL/GenBank/DDBJ databases">
        <title>Genomic and physiological characterization of two novel Nitrospinaceae genera.</title>
        <authorList>
            <person name="Mueller A.J."/>
            <person name="Jung M.-Y."/>
            <person name="Strachan C.R."/>
            <person name="Herbold C.W."/>
            <person name="Kirkegaard R.H."/>
            <person name="Daims H."/>
        </authorList>
    </citation>
    <scope>NUCLEOTIDE SEQUENCE [LARGE SCALE GENOMIC DNA]</scope>
    <source>
        <strain evidence="4">EB</strain>
    </source>
</reference>
<keyword evidence="4" id="KW-0808">Transferase</keyword>
<feature type="site" description="Increases basicity of active site His" evidence="2">
    <location>
        <position position="142"/>
    </location>
</feature>
<gene>
    <name evidence="4" type="ORF">G3M70_04895</name>
</gene>
<dbReference type="InterPro" id="IPR041561">
    <property type="entry name" value="PglD_N"/>
</dbReference>
<dbReference type="InterPro" id="IPR001451">
    <property type="entry name" value="Hexapep"/>
</dbReference>
<dbReference type="NCBIfam" id="TIGR03570">
    <property type="entry name" value="NeuD_NnaD"/>
    <property type="match status" value="1"/>
</dbReference>
<dbReference type="InterPro" id="IPR020019">
    <property type="entry name" value="AcTrfase_PglD-like"/>
</dbReference>
<name>A0A7T0BZB6_9BACT</name>
<dbReference type="Pfam" id="PF17836">
    <property type="entry name" value="PglD_N"/>
    <property type="match status" value="1"/>
</dbReference>
<dbReference type="PANTHER" id="PTHR43300">
    <property type="entry name" value="ACETYLTRANSFERASE"/>
    <property type="match status" value="1"/>
</dbReference>
<dbReference type="EMBL" id="CP048685">
    <property type="protein sequence ID" value="QPJ63715.1"/>
    <property type="molecule type" value="Genomic_DNA"/>
</dbReference>
<evidence type="ECO:0000256" key="2">
    <source>
        <dbReference type="PIRSR" id="PIRSR620019-1"/>
    </source>
</evidence>
<dbReference type="InterPro" id="IPR050179">
    <property type="entry name" value="Trans_hexapeptide_repeat"/>
</dbReference>
<feature type="domain" description="PglD N-terminal" evidence="3">
    <location>
        <begin position="7"/>
        <end position="85"/>
    </location>
</feature>
<dbReference type="CDD" id="cd03360">
    <property type="entry name" value="LbH_AT_putative"/>
    <property type="match status" value="1"/>
</dbReference>
<sequence>MQKLYGVYGANGAGRGVLPIARENLKAAGEDEISRLVFIDDHPKAEEINNTPILTYEQFIASPEPDKSVSIAIADSEIREKLVNKCSQDSLKFFSIRAENAVVMDSVEIGEGAIVSPFVTFTSNIKIGKHFHANLYSYVEHDCIVGDFVTFAPGVQCNGNIVIEDHAYIGAGAVIRQGKPGQPMTIGKGAVIGMGAVVTKSVATGTTVAGCPAKPIS</sequence>
<dbReference type="PANTHER" id="PTHR43300:SF7">
    <property type="entry name" value="UDP-N-ACETYLBACILLOSAMINE N-ACETYLTRANSFERASE"/>
    <property type="match status" value="1"/>
</dbReference>
<dbReference type="AlphaFoldDB" id="A0A7T0BZB6"/>
<dbReference type="Pfam" id="PF14602">
    <property type="entry name" value="Hexapep_2"/>
    <property type="match status" value="1"/>
</dbReference>
<proteinExistence type="inferred from homology"/>
<protein>
    <submittedName>
        <fullName evidence="4">Acetyltransferase</fullName>
    </submittedName>
</protein>
<feature type="active site" description="Proton acceptor" evidence="2">
    <location>
        <position position="141"/>
    </location>
</feature>
<evidence type="ECO:0000313" key="4">
    <source>
        <dbReference type="EMBL" id="QPJ63715.1"/>
    </source>
</evidence>
<dbReference type="Proteomes" id="UP000594688">
    <property type="component" value="Chromosome"/>
</dbReference>
<dbReference type="InterPro" id="IPR011004">
    <property type="entry name" value="Trimer_LpxA-like_sf"/>
</dbReference>
<comment type="similarity">
    <text evidence="1">Belongs to the transferase hexapeptide repeat family.</text>
</comment>
<accession>A0A7T0BZB6</accession>
<organism evidence="4 5">
    <name type="scientific">Candidatus Nitronauta litoralis</name>
    <dbReference type="NCBI Taxonomy" id="2705533"/>
    <lineage>
        <taxon>Bacteria</taxon>
        <taxon>Pseudomonadati</taxon>
        <taxon>Nitrospinota/Tectimicrobiota group</taxon>
        <taxon>Nitrospinota</taxon>
        <taxon>Nitrospinia</taxon>
        <taxon>Nitrospinales</taxon>
        <taxon>Nitrospinaceae</taxon>
        <taxon>Candidatus Nitronauta</taxon>
    </lineage>
</organism>
<evidence type="ECO:0000313" key="5">
    <source>
        <dbReference type="Proteomes" id="UP000594688"/>
    </source>
</evidence>
<evidence type="ECO:0000256" key="1">
    <source>
        <dbReference type="ARBA" id="ARBA00007274"/>
    </source>
</evidence>
<dbReference type="Gene3D" id="3.40.50.20">
    <property type="match status" value="1"/>
</dbReference>
<dbReference type="Gene3D" id="2.160.10.10">
    <property type="entry name" value="Hexapeptide repeat proteins"/>
    <property type="match status" value="1"/>
</dbReference>
<dbReference type="GO" id="GO:0016740">
    <property type="term" value="F:transferase activity"/>
    <property type="evidence" value="ECO:0007669"/>
    <property type="project" value="UniProtKB-KW"/>
</dbReference>
<dbReference type="KEGG" id="nli:G3M70_04895"/>
<evidence type="ECO:0000259" key="3">
    <source>
        <dbReference type="Pfam" id="PF17836"/>
    </source>
</evidence>